<dbReference type="Gene3D" id="1.10.510.10">
    <property type="entry name" value="Transferase(Phosphotransferase) domain 1"/>
    <property type="match status" value="1"/>
</dbReference>
<evidence type="ECO:0000313" key="2">
    <source>
        <dbReference type="EMBL" id="KAK3369355.1"/>
    </source>
</evidence>
<evidence type="ECO:0000256" key="1">
    <source>
        <dbReference type="SAM" id="MobiDB-lite"/>
    </source>
</evidence>
<name>A0AAE0K493_9PEZI</name>
<evidence type="ECO:0008006" key="4">
    <source>
        <dbReference type="Google" id="ProtNLM"/>
    </source>
</evidence>
<keyword evidence="3" id="KW-1185">Reference proteome</keyword>
<dbReference type="EMBL" id="JAULSN010000006">
    <property type="protein sequence ID" value="KAK3369355.1"/>
    <property type="molecule type" value="Genomic_DNA"/>
</dbReference>
<feature type="region of interest" description="Disordered" evidence="1">
    <location>
        <begin position="177"/>
        <end position="209"/>
    </location>
</feature>
<reference evidence="2" key="1">
    <citation type="journal article" date="2023" name="Mol. Phylogenet. Evol.">
        <title>Genome-scale phylogeny and comparative genomics of the fungal order Sordariales.</title>
        <authorList>
            <person name="Hensen N."/>
            <person name="Bonometti L."/>
            <person name="Westerberg I."/>
            <person name="Brannstrom I.O."/>
            <person name="Guillou S."/>
            <person name="Cros-Aarteil S."/>
            <person name="Calhoun S."/>
            <person name="Haridas S."/>
            <person name="Kuo A."/>
            <person name="Mondo S."/>
            <person name="Pangilinan J."/>
            <person name="Riley R."/>
            <person name="LaButti K."/>
            <person name="Andreopoulos B."/>
            <person name="Lipzen A."/>
            <person name="Chen C."/>
            <person name="Yan M."/>
            <person name="Daum C."/>
            <person name="Ng V."/>
            <person name="Clum A."/>
            <person name="Steindorff A."/>
            <person name="Ohm R.A."/>
            <person name="Martin F."/>
            <person name="Silar P."/>
            <person name="Natvig D.O."/>
            <person name="Lalanne C."/>
            <person name="Gautier V."/>
            <person name="Ament-Velasquez S.L."/>
            <person name="Kruys A."/>
            <person name="Hutchinson M.I."/>
            <person name="Powell A.J."/>
            <person name="Barry K."/>
            <person name="Miller A.N."/>
            <person name="Grigoriev I.V."/>
            <person name="Debuchy R."/>
            <person name="Gladieux P."/>
            <person name="Hiltunen Thoren M."/>
            <person name="Johannesson H."/>
        </authorList>
    </citation>
    <scope>NUCLEOTIDE SEQUENCE</scope>
    <source>
        <strain evidence="2">CBS 958.72</strain>
    </source>
</reference>
<protein>
    <recommendedName>
        <fullName evidence="4">Protein kinase domain-containing protein</fullName>
    </recommendedName>
</protein>
<dbReference type="InterPro" id="IPR011009">
    <property type="entry name" value="Kinase-like_dom_sf"/>
</dbReference>
<reference evidence="2" key="2">
    <citation type="submission" date="2023-06" db="EMBL/GenBank/DDBJ databases">
        <authorList>
            <consortium name="Lawrence Berkeley National Laboratory"/>
            <person name="Haridas S."/>
            <person name="Hensen N."/>
            <person name="Bonometti L."/>
            <person name="Westerberg I."/>
            <person name="Brannstrom I.O."/>
            <person name="Guillou S."/>
            <person name="Cros-Aarteil S."/>
            <person name="Calhoun S."/>
            <person name="Kuo A."/>
            <person name="Mondo S."/>
            <person name="Pangilinan J."/>
            <person name="Riley R."/>
            <person name="Labutti K."/>
            <person name="Andreopoulos B."/>
            <person name="Lipzen A."/>
            <person name="Chen C."/>
            <person name="Yanf M."/>
            <person name="Daum C."/>
            <person name="Ng V."/>
            <person name="Clum A."/>
            <person name="Steindorff A."/>
            <person name="Ohm R."/>
            <person name="Martin F."/>
            <person name="Silar P."/>
            <person name="Natvig D."/>
            <person name="Lalanne C."/>
            <person name="Gautier V."/>
            <person name="Ament-Velasquez S.L."/>
            <person name="Kruys A."/>
            <person name="Hutchinson M.I."/>
            <person name="Powell A.J."/>
            <person name="Barry K."/>
            <person name="Miller A.N."/>
            <person name="Grigoriev I.V."/>
            <person name="Debuchy R."/>
            <person name="Gladieux P."/>
            <person name="Thoren M.H."/>
            <person name="Johannesson H."/>
        </authorList>
    </citation>
    <scope>NUCLEOTIDE SEQUENCE</scope>
    <source>
        <strain evidence="2">CBS 958.72</strain>
    </source>
</reference>
<sequence>MPAPKYWNWKRGKALPKDRLGTSFTLWANTSDPGATFFSRHYADLRDFAEWKISDLDDILYQGACALDFLHDKGQTHGSVGPHTVRVQSKDPLIIKVAEHGVARLLVPLFEENMRNPKHRPFIRPEAKTFLEPEDDVYALIMTVVYVLYGSLPPCNFNETLEAYKKSTIERLRASAANHGTPPERRTHLNMDTMPKGSRVRLNSSSNQPLKPRRVYHDWVEGGGRGSEISLIGELGDSLYFWSYEFTTS</sequence>
<dbReference type="SUPFAM" id="SSF56112">
    <property type="entry name" value="Protein kinase-like (PK-like)"/>
    <property type="match status" value="1"/>
</dbReference>
<dbReference type="Proteomes" id="UP001287356">
    <property type="component" value="Unassembled WGS sequence"/>
</dbReference>
<comment type="caution">
    <text evidence="2">The sequence shown here is derived from an EMBL/GenBank/DDBJ whole genome shotgun (WGS) entry which is preliminary data.</text>
</comment>
<accession>A0AAE0K493</accession>
<organism evidence="2 3">
    <name type="scientific">Lasiosphaeria ovina</name>
    <dbReference type="NCBI Taxonomy" id="92902"/>
    <lineage>
        <taxon>Eukaryota</taxon>
        <taxon>Fungi</taxon>
        <taxon>Dikarya</taxon>
        <taxon>Ascomycota</taxon>
        <taxon>Pezizomycotina</taxon>
        <taxon>Sordariomycetes</taxon>
        <taxon>Sordariomycetidae</taxon>
        <taxon>Sordariales</taxon>
        <taxon>Lasiosphaeriaceae</taxon>
        <taxon>Lasiosphaeria</taxon>
    </lineage>
</organism>
<proteinExistence type="predicted"/>
<gene>
    <name evidence="2" type="ORF">B0T24DRAFT_596106</name>
</gene>
<dbReference type="AlphaFoldDB" id="A0AAE0K493"/>
<evidence type="ECO:0000313" key="3">
    <source>
        <dbReference type="Proteomes" id="UP001287356"/>
    </source>
</evidence>